<comment type="caution">
    <text evidence="7">The sequence shown here is derived from an EMBL/GenBank/DDBJ whole genome shotgun (WGS) entry which is preliminary data.</text>
</comment>
<dbReference type="InterPro" id="IPR000719">
    <property type="entry name" value="Prot_kinase_dom"/>
</dbReference>
<dbReference type="Pfam" id="PF00069">
    <property type="entry name" value="Pkinase"/>
    <property type="match status" value="1"/>
</dbReference>
<dbReference type="InterPro" id="IPR017441">
    <property type="entry name" value="Protein_kinase_ATP_BS"/>
</dbReference>
<dbReference type="SUPFAM" id="SSF56112">
    <property type="entry name" value="Protein kinase-like (PK-like)"/>
    <property type="match status" value="1"/>
</dbReference>
<comment type="similarity">
    <text evidence="4">Belongs to the protein kinase superfamily.</text>
</comment>
<organism evidence="7 8">
    <name type="scientific">Blepharisma stoltei</name>
    <dbReference type="NCBI Taxonomy" id="1481888"/>
    <lineage>
        <taxon>Eukaryota</taxon>
        <taxon>Sar</taxon>
        <taxon>Alveolata</taxon>
        <taxon>Ciliophora</taxon>
        <taxon>Postciliodesmatophora</taxon>
        <taxon>Heterotrichea</taxon>
        <taxon>Heterotrichida</taxon>
        <taxon>Blepharismidae</taxon>
        <taxon>Blepharisma</taxon>
    </lineage>
</organism>
<proteinExistence type="inferred from homology"/>
<evidence type="ECO:0000256" key="5">
    <source>
        <dbReference type="SAM" id="MobiDB-lite"/>
    </source>
</evidence>
<dbReference type="PROSITE" id="PS00108">
    <property type="entry name" value="PROTEIN_KINASE_ST"/>
    <property type="match status" value="1"/>
</dbReference>
<dbReference type="Proteomes" id="UP001162131">
    <property type="component" value="Unassembled WGS sequence"/>
</dbReference>
<evidence type="ECO:0000313" key="8">
    <source>
        <dbReference type="Proteomes" id="UP001162131"/>
    </source>
</evidence>
<dbReference type="PROSITE" id="PS00107">
    <property type="entry name" value="PROTEIN_KINASE_ATP"/>
    <property type="match status" value="1"/>
</dbReference>
<evidence type="ECO:0000313" key="7">
    <source>
        <dbReference type="EMBL" id="CAG9321515.1"/>
    </source>
</evidence>
<keyword evidence="8" id="KW-1185">Reference proteome</keyword>
<dbReference type="GO" id="GO:0004674">
    <property type="term" value="F:protein serine/threonine kinase activity"/>
    <property type="evidence" value="ECO:0007669"/>
    <property type="project" value="UniProtKB-KW"/>
</dbReference>
<feature type="binding site" evidence="3">
    <location>
        <position position="160"/>
    </location>
    <ligand>
        <name>ATP</name>
        <dbReference type="ChEBI" id="CHEBI:30616"/>
    </ligand>
</feature>
<dbReference type="SUPFAM" id="SSF50729">
    <property type="entry name" value="PH domain-like"/>
    <property type="match status" value="1"/>
</dbReference>
<evidence type="ECO:0000256" key="1">
    <source>
        <dbReference type="ARBA" id="ARBA00022741"/>
    </source>
</evidence>
<reference evidence="7" key="1">
    <citation type="submission" date="2021-09" db="EMBL/GenBank/DDBJ databases">
        <authorList>
            <consortium name="AG Swart"/>
            <person name="Singh M."/>
            <person name="Singh A."/>
            <person name="Seah K."/>
            <person name="Emmerich C."/>
        </authorList>
    </citation>
    <scope>NUCLEOTIDE SEQUENCE</scope>
    <source>
        <strain evidence="7">ATCC30299</strain>
    </source>
</reference>
<evidence type="ECO:0000256" key="4">
    <source>
        <dbReference type="RuleBase" id="RU000304"/>
    </source>
</evidence>
<evidence type="ECO:0000256" key="3">
    <source>
        <dbReference type="PROSITE-ProRule" id="PRU10141"/>
    </source>
</evidence>
<dbReference type="AlphaFoldDB" id="A0AAU9J3P3"/>
<dbReference type="PANTHER" id="PTHR24347">
    <property type="entry name" value="SERINE/THREONINE-PROTEIN KINASE"/>
    <property type="match status" value="1"/>
</dbReference>
<keyword evidence="1 3" id="KW-0547">Nucleotide-binding</keyword>
<dbReference type="EMBL" id="CAJZBQ010000028">
    <property type="protein sequence ID" value="CAG9321515.1"/>
    <property type="molecule type" value="Genomic_DNA"/>
</dbReference>
<keyword evidence="4" id="KW-0808">Transferase</keyword>
<dbReference type="GO" id="GO:0005524">
    <property type="term" value="F:ATP binding"/>
    <property type="evidence" value="ECO:0007669"/>
    <property type="project" value="UniProtKB-UniRule"/>
</dbReference>
<protein>
    <recommendedName>
        <fullName evidence="6">Protein kinase domain-containing protein</fullName>
    </recommendedName>
</protein>
<feature type="domain" description="Protein kinase" evidence="6">
    <location>
        <begin position="130"/>
        <end position="387"/>
    </location>
</feature>
<dbReference type="SMART" id="SM00220">
    <property type="entry name" value="S_TKc"/>
    <property type="match status" value="1"/>
</dbReference>
<evidence type="ECO:0000259" key="6">
    <source>
        <dbReference type="PROSITE" id="PS50011"/>
    </source>
</evidence>
<gene>
    <name evidence="7" type="ORF">BSTOLATCC_MIC28795</name>
</gene>
<accession>A0AAU9J3P3</accession>
<dbReference type="FunFam" id="3.30.200.20:FF:000042">
    <property type="entry name" value="Aurora kinase A"/>
    <property type="match status" value="1"/>
</dbReference>
<keyword evidence="4" id="KW-0723">Serine/threonine-protein kinase</keyword>
<name>A0AAU9J3P3_9CILI</name>
<dbReference type="Gene3D" id="3.30.200.20">
    <property type="entry name" value="Phosphorylase Kinase, domain 1"/>
    <property type="match status" value="1"/>
</dbReference>
<dbReference type="Gene3D" id="1.10.510.10">
    <property type="entry name" value="Transferase(Phosphotransferase) domain 1"/>
    <property type="match status" value="1"/>
</dbReference>
<feature type="region of interest" description="Disordered" evidence="5">
    <location>
        <begin position="401"/>
        <end position="420"/>
    </location>
</feature>
<keyword evidence="4" id="KW-0418">Kinase</keyword>
<feature type="compositionally biased region" description="Low complexity" evidence="5">
    <location>
        <begin position="401"/>
        <end position="416"/>
    </location>
</feature>
<keyword evidence="2 3" id="KW-0067">ATP-binding</keyword>
<evidence type="ECO:0000256" key="2">
    <source>
        <dbReference type="ARBA" id="ARBA00022840"/>
    </source>
</evidence>
<dbReference type="InterPro" id="IPR008271">
    <property type="entry name" value="Ser/Thr_kinase_AS"/>
</dbReference>
<sequence>MDSVFSTFYQDSQQSFWVSTQIKTPKEITPILHTGMLYERKSPIISKEKLCFLTDSALFAAKSSGLKAINLAWRIVEPFTEESQNSIKYGFRILKNSSFKYFYVDSSQDLNIWIKHLSKISIMTGVESDYNIKKQIGKGTFSTVWLAQDLYDNNNKYAIKSIPKALLTRPSTIEALKSEIFTLKTLDHPNVIKLHKIYESNTHVHLVLDYVEGGDLLKRLLEKGPLSEKKASKFAVKLLKLLNYLAQHQIVHRDIKLENILLVSDKKETDFKLTDFGLACISNEELTDNCGSPGYVAPEILRKIPYGLKVDIFSVGVVLFMMLSARAPFSGKSPKDIIAKNKECLLSFHNKCWLQISKEAINTILALTNSNPNLRPNAKSALALAWFSSFKKNKRMMRSFSSTSTNASNSSSYENSPVIKTRPIERKNRLSIDCNKIKLFQEKRGRTNSDTLIHQKSNNSLNKTCLFNKTKHITNKSFFV</sequence>
<dbReference type="InterPro" id="IPR011009">
    <property type="entry name" value="Kinase-like_dom_sf"/>
</dbReference>
<dbReference type="PROSITE" id="PS50011">
    <property type="entry name" value="PROTEIN_KINASE_DOM"/>
    <property type="match status" value="1"/>
</dbReference>